<dbReference type="Gene3D" id="3.40.50.1820">
    <property type="entry name" value="alpha/beta hydrolase"/>
    <property type="match status" value="1"/>
</dbReference>
<dbReference type="InterPro" id="IPR024981">
    <property type="entry name" value="DUF3887"/>
</dbReference>
<keyword evidence="5" id="KW-1185">Reference proteome</keyword>
<evidence type="ECO:0000259" key="2">
    <source>
        <dbReference type="Pfam" id="PF13026"/>
    </source>
</evidence>
<dbReference type="PANTHER" id="PTHR43265">
    <property type="entry name" value="ESTERASE ESTD"/>
    <property type="match status" value="1"/>
</dbReference>
<protein>
    <submittedName>
        <fullName evidence="3">Uncharacterized protein</fullName>
    </submittedName>
</protein>
<evidence type="ECO:0000313" key="3">
    <source>
        <dbReference type="EMBL" id="AJO72773.1"/>
    </source>
</evidence>
<dbReference type="OrthoDB" id="9809549at2"/>
<dbReference type="Proteomes" id="UP000076512">
    <property type="component" value="Unassembled WGS sequence"/>
</dbReference>
<dbReference type="Pfam" id="PF13026">
    <property type="entry name" value="DUF3887"/>
    <property type="match status" value="1"/>
</dbReference>
<reference evidence="3" key="1">
    <citation type="submission" date="2014-11" db="EMBL/GenBank/DDBJ databases">
        <authorList>
            <person name="Zhu J."/>
            <person name="Qi W."/>
            <person name="Song R."/>
        </authorList>
    </citation>
    <scope>NUCLEOTIDE SEQUENCE</scope>
    <source>
        <strain evidence="3">IFM 0406</strain>
    </source>
</reference>
<dbReference type="Pfam" id="PF12146">
    <property type="entry name" value="Hydrolase_4"/>
    <property type="match status" value="1"/>
</dbReference>
<dbReference type="PANTHER" id="PTHR43265:SF1">
    <property type="entry name" value="ESTERASE ESTD"/>
    <property type="match status" value="1"/>
</dbReference>
<reference evidence="3" key="2">
    <citation type="journal article" date="2016" name="Org. Biomol. Chem.">
        <title>Target-specific identification and characterization of the putative gene cluster for brasilinolide biosynthesis revealing the mechanistic insights and combinatorial synthetic utility of 2-deoxy-l-fucose biosynthetic enzymes.</title>
        <authorList>
            <person name="Chiu H.T."/>
            <person name="Weng C.P."/>
            <person name="Lin Y.C."/>
            <person name="Chen K.H."/>
        </authorList>
    </citation>
    <scope>NUCLEOTIDE SEQUENCE</scope>
    <source>
        <strain evidence="3">IFM 0406</strain>
    </source>
</reference>
<sequence>MTMSIPERIGAEVVEHLRAARFRRVHEMFAPPLQALVSAEKLCTAWQSVQEKYGTVVDADAPTGTEGSSGTAVRVPMRLTDGELWVELVVDDAGRLAGLRLTPPVEPWQPPDYADPSAFDEYDMALDADPLPVPATVTVPRRRGSCPAVVLLAGGGPFDRDETSGSNKPLKDIAWGLTSRGIAVLRFDKITHAHPECLDETFTATDEYVPYAAAAVRALRTHAAVAADRVFVLGHSMGGKFAPRVAATEPAVAGLITMAADAQPMQWAAVRVARYLAALTPGGETAARQTLETLTRQAQSVDSPDLSPATPAADLPLGYSAAYWLDLRAYDPVATAAALAKPMLVLQGGRDYQVTVNDDLSLWQAALGDRPEVTIRIYTADNHLFFPGTGPSTPAEYLAPQHVDHHVITDIAAWITTSHTS</sequence>
<dbReference type="InterPro" id="IPR022742">
    <property type="entry name" value="Hydrolase_4"/>
</dbReference>
<dbReference type="SUPFAM" id="SSF53474">
    <property type="entry name" value="alpha/beta-Hydrolases"/>
    <property type="match status" value="1"/>
</dbReference>
<dbReference type="RefSeq" id="WP_067582676.1">
    <property type="nucleotide sequence ID" value="NZ_JABMCZ010000001.1"/>
</dbReference>
<dbReference type="EMBL" id="LWGR01000003">
    <property type="protein sequence ID" value="KZM75391.1"/>
    <property type="molecule type" value="Genomic_DNA"/>
</dbReference>
<reference evidence="4 5" key="3">
    <citation type="submission" date="2016-04" db="EMBL/GenBank/DDBJ databases">
        <authorList>
            <person name="Evans L.H."/>
            <person name="Alamgir A."/>
            <person name="Owens N."/>
            <person name="Weber N.D."/>
            <person name="Virtaneva K."/>
            <person name="Barbian K."/>
            <person name="Babar A."/>
            <person name="Rosenke K."/>
        </authorList>
    </citation>
    <scope>NUCLEOTIDE SEQUENCE [LARGE SCALE GENOMIC DNA]</scope>
    <source>
        <strain evidence="4 5">IFM 0406</strain>
    </source>
</reference>
<accession>A0A0U1Z252</accession>
<dbReference type="AlphaFoldDB" id="A0A0U1Z252"/>
<feature type="domain" description="Serine aminopeptidase S33" evidence="1">
    <location>
        <begin position="171"/>
        <end position="359"/>
    </location>
</feature>
<dbReference type="InterPro" id="IPR053145">
    <property type="entry name" value="AB_hydrolase_Est10"/>
</dbReference>
<organism evidence="3">
    <name type="scientific">Nocardia terpenica</name>
    <dbReference type="NCBI Taxonomy" id="455432"/>
    <lineage>
        <taxon>Bacteria</taxon>
        <taxon>Bacillati</taxon>
        <taxon>Actinomycetota</taxon>
        <taxon>Actinomycetes</taxon>
        <taxon>Mycobacteriales</taxon>
        <taxon>Nocardiaceae</taxon>
        <taxon>Nocardia</taxon>
    </lineage>
</organism>
<proteinExistence type="predicted"/>
<evidence type="ECO:0000313" key="5">
    <source>
        <dbReference type="Proteomes" id="UP000076512"/>
    </source>
</evidence>
<feature type="domain" description="DUF3887" evidence="2">
    <location>
        <begin position="11"/>
        <end position="99"/>
    </location>
</feature>
<gene>
    <name evidence="4" type="ORF">AWN90_18575</name>
</gene>
<evidence type="ECO:0000313" key="4">
    <source>
        <dbReference type="EMBL" id="KZM75391.1"/>
    </source>
</evidence>
<dbReference type="GO" id="GO:0052689">
    <property type="term" value="F:carboxylic ester hydrolase activity"/>
    <property type="evidence" value="ECO:0007669"/>
    <property type="project" value="TreeGrafter"/>
</dbReference>
<name>A0A0U1Z252_9NOCA</name>
<dbReference type="InterPro" id="IPR029058">
    <property type="entry name" value="AB_hydrolase_fold"/>
</dbReference>
<dbReference type="STRING" id="455432.AWN90_18575"/>
<evidence type="ECO:0000259" key="1">
    <source>
        <dbReference type="Pfam" id="PF12146"/>
    </source>
</evidence>
<dbReference type="EMBL" id="KP161205">
    <property type="protein sequence ID" value="AJO72773.1"/>
    <property type="molecule type" value="Genomic_DNA"/>
</dbReference>